<dbReference type="Pfam" id="PF01546">
    <property type="entry name" value="Peptidase_M20"/>
    <property type="match status" value="1"/>
</dbReference>
<dbReference type="PANTHER" id="PTHR45962:SF1">
    <property type="entry name" value="N-FATTY-ACYL-AMINO ACID SYNTHASE_HYDROLASE PM20D1"/>
    <property type="match status" value="1"/>
</dbReference>
<accession>A0A9Q5N032</accession>
<feature type="transmembrane region" description="Helical" evidence="8">
    <location>
        <begin position="20"/>
        <end position="36"/>
    </location>
</feature>
<feature type="binding site" evidence="7">
    <location>
        <position position="178"/>
    </location>
    <ligand>
        <name>Zn(2+)</name>
        <dbReference type="ChEBI" id="CHEBI:29105"/>
        <label>2</label>
    </ligand>
</feature>
<evidence type="ECO:0000256" key="2">
    <source>
        <dbReference type="ARBA" id="ARBA00022670"/>
    </source>
</evidence>
<comment type="caution">
    <text evidence="10">The sequence shown here is derived from an EMBL/GenBank/DDBJ whole genome shotgun (WGS) entry which is preliminary data.</text>
</comment>
<keyword evidence="8" id="KW-1133">Transmembrane helix</keyword>
<feature type="active site" evidence="6">
    <location>
        <position position="180"/>
    </location>
</feature>
<keyword evidence="8" id="KW-0812">Transmembrane</keyword>
<dbReference type="InterPro" id="IPR036264">
    <property type="entry name" value="Bact_exopeptidase_dim_dom"/>
</dbReference>
<dbReference type="GO" id="GO:0046872">
    <property type="term" value="F:metal ion binding"/>
    <property type="evidence" value="ECO:0007669"/>
    <property type="project" value="UniProtKB-KW"/>
</dbReference>
<feature type="binding site" evidence="7">
    <location>
        <position position="236"/>
    </location>
    <ligand>
        <name>Zn(2+)</name>
        <dbReference type="ChEBI" id="CHEBI:29105"/>
        <label>1</label>
    </ligand>
</feature>
<dbReference type="CDD" id="cd05674">
    <property type="entry name" value="M20_yscS"/>
    <property type="match status" value="1"/>
</dbReference>
<evidence type="ECO:0000256" key="3">
    <source>
        <dbReference type="ARBA" id="ARBA00022723"/>
    </source>
</evidence>
<dbReference type="AlphaFoldDB" id="A0A9Q5N032"/>
<evidence type="ECO:0000256" key="8">
    <source>
        <dbReference type="SAM" id="Phobius"/>
    </source>
</evidence>
<feature type="binding site" evidence="7">
    <location>
        <position position="545"/>
    </location>
    <ligand>
        <name>Zn(2+)</name>
        <dbReference type="ChEBI" id="CHEBI:29105"/>
        <label>1</label>
    </ligand>
</feature>
<gene>
    <name evidence="10" type="ORF">A7U60_g7466</name>
</gene>
<dbReference type="Gene3D" id="3.40.630.10">
    <property type="entry name" value="Zn peptidases"/>
    <property type="match status" value="1"/>
</dbReference>
<dbReference type="PANTHER" id="PTHR45962">
    <property type="entry name" value="N-FATTY-ACYL-AMINO ACID SYNTHASE/HYDROLASE PM20D1"/>
    <property type="match status" value="1"/>
</dbReference>
<comment type="similarity">
    <text evidence="1">Belongs to the peptidase M20A family.</text>
</comment>
<evidence type="ECO:0000256" key="4">
    <source>
        <dbReference type="ARBA" id="ARBA00022801"/>
    </source>
</evidence>
<dbReference type="Proteomes" id="UP000757232">
    <property type="component" value="Unassembled WGS sequence"/>
</dbReference>
<evidence type="ECO:0000313" key="10">
    <source>
        <dbReference type="EMBL" id="OCB85457.1"/>
    </source>
</evidence>
<dbReference type="EMBL" id="LNZH02000209">
    <property type="protein sequence ID" value="OCB85457.1"/>
    <property type="molecule type" value="Genomic_DNA"/>
</dbReference>
<evidence type="ECO:0000256" key="5">
    <source>
        <dbReference type="ARBA" id="ARBA00022833"/>
    </source>
</evidence>
<evidence type="ECO:0000256" key="1">
    <source>
        <dbReference type="ARBA" id="ARBA00006247"/>
    </source>
</evidence>
<keyword evidence="8" id="KW-0472">Membrane</keyword>
<feature type="active site" description="Proton acceptor" evidence="6">
    <location>
        <position position="235"/>
    </location>
</feature>
<feature type="binding site" evidence="7">
    <location>
        <position position="264"/>
    </location>
    <ligand>
        <name>Zn(2+)</name>
        <dbReference type="ChEBI" id="CHEBI:29105"/>
        <label>2</label>
    </ligand>
</feature>
<dbReference type="GO" id="GO:0004181">
    <property type="term" value="F:metallocarboxypeptidase activity"/>
    <property type="evidence" value="ECO:0007669"/>
    <property type="project" value="InterPro"/>
</dbReference>
<dbReference type="Pfam" id="PF07687">
    <property type="entry name" value="M20_dimer"/>
    <property type="match status" value="1"/>
</dbReference>
<dbReference type="GO" id="GO:0000328">
    <property type="term" value="C:fungal-type vacuole lumen"/>
    <property type="evidence" value="ECO:0007669"/>
    <property type="project" value="TreeGrafter"/>
</dbReference>
<dbReference type="SUPFAM" id="SSF55031">
    <property type="entry name" value="Bacterial exopeptidase dimerisation domain"/>
    <property type="match status" value="1"/>
</dbReference>
<organism evidence="10 11">
    <name type="scientific">Sanghuangporus baumii</name>
    <name type="common">Phellinus baumii</name>
    <dbReference type="NCBI Taxonomy" id="108892"/>
    <lineage>
        <taxon>Eukaryota</taxon>
        <taxon>Fungi</taxon>
        <taxon>Dikarya</taxon>
        <taxon>Basidiomycota</taxon>
        <taxon>Agaricomycotina</taxon>
        <taxon>Agaricomycetes</taxon>
        <taxon>Hymenochaetales</taxon>
        <taxon>Hymenochaetaceae</taxon>
        <taxon>Sanghuangporus</taxon>
    </lineage>
</organism>
<keyword evidence="4" id="KW-0378">Hydrolase</keyword>
<dbReference type="PROSITE" id="PS00758">
    <property type="entry name" value="ARGE_DAPE_CPG2_1"/>
    <property type="match status" value="1"/>
</dbReference>
<dbReference type="InterPro" id="IPR047177">
    <property type="entry name" value="Pept_M20A"/>
</dbReference>
<keyword evidence="2" id="KW-0645">Protease</keyword>
<sequence length="575" mass="64009">MDTERNVHHRFRRESRLKSFALPFGLLGFLAIYYWSPIKPFFFEIHKLFRGIDFRDSSNARYSVPLEPLCPQVGELIPVKNRVLWDALDAKLHTDEFKEKAIASLSGAIKIPTESYDDMGPVDVDPRWQKFVPFHEYLGDSFPFIHSFLKVTKVNTYGLIYEWEGSDQSLKPLLLTAHQDVVPVESTTIDGWLHPPFSGFYDGQRIWGRGSADDKNGLISIMPSRKVVLAFGFDEEASGLFGAYELNKHLEESYGPNSFAMLVDEGDGFSKQHGATFAIPAIGEKGYFDVHVEVTTPGGHSSIPPAHTSIGILSALLVAYESDPIKPAIDRSSPVYGMMQCIAAHAPSMDNALRRAIVESTKSEKALRALEELVVTYPEFSSAIATTQAIDLIHGGIKVNALPEQVWAVINHRIATQSSVASVKERDSDVIIELAKRFNMTLDSFGETLRTGSNGKISLSAAWDYALEPAPVTPTDAAPYKLLSGTIRATYNVHRGSSRKEEIKIAPGIMAGNTDTCSYWNLTRHIFRYNHQDMSLDNNVPGGIHTVNESFAVDNLLEMIRFFATLILNADEYEL</sequence>
<dbReference type="InterPro" id="IPR011650">
    <property type="entry name" value="Peptidase_M20_dimer"/>
</dbReference>
<name>A0A9Q5N032_SANBA</name>
<dbReference type="PIRSF" id="PIRSF037217">
    <property type="entry name" value="Carboxypeptidase_S"/>
    <property type="match status" value="1"/>
</dbReference>
<proteinExistence type="inferred from homology"/>
<feature type="binding site" evidence="7">
    <location>
        <position position="213"/>
    </location>
    <ligand>
        <name>Zn(2+)</name>
        <dbReference type="ChEBI" id="CHEBI:29105"/>
        <label>2</label>
    </ligand>
</feature>
<evidence type="ECO:0000256" key="6">
    <source>
        <dbReference type="PIRSR" id="PIRSR037217-1"/>
    </source>
</evidence>
<dbReference type="InterPro" id="IPR001261">
    <property type="entry name" value="ArgE/DapE_CS"/>
</dbReference>
<keyword evidence="10" id="KW-0121">Carboxypeptidase</keyword>
<feature type="domain" description="Peptidase M20 dimerisation" evidence="9">
    <location>
        <begin position="282"/>
        <end position="426"/>
    </location>
</feature>
<feature type="binding site" evidence="7">
    <location>
        <position position="213"/>
    </location>
    <ligand>
        <name>Zn(2+)</name>
        <dbReference type="ChEBI" id="CHEBI:29105"/>
        <label>1</label>
    </ligand>
</feature>
<keyword evidence="3 7" id="KW-0479">Metal-binding</keyword>
<dbReference type="OrthoDB" id="3064516at2759"/>
<keyword evidence="11" id="KW-1185">Reference proteome</keyword>
<dbReference type="InterPro" id="IPR017141">
    <property type="entry name" value="Pept_M20_carboxypep"/>
</dbReference>
<evidence type="ECO:0000256" key="7">
    <source>
        <dbReference type="PIRSR" id="PIRSR037217-2"/>
    </source>
</evidence>
<protein>
    <submittedName>
        <fullName evidence="10">Carboxypeptidase S</fullName>
    </submittedName>
</protein>
<dbReference type="Gene3D" id="1.10.150.900">
    <property type="match status" value="1"/>
</dbReference>
<keyword evidence="5 7" id="KW-0862">Zinc</keyword>
<dbReference type="GO" id="GO:0051603">
    <property type="term" value="P:proteolysis involved in protein catabolic process"/>
    <property type="evidence" value="ECO:0007669"/>
    <property type="project" value="TreeGrafter"/>
</dbReference>
<evidence type="ECO:0000313" key="11">
    <source>
        <dbReference type="Proteomes" id="UP000757232"/>
    </source>
</evidence>
<dbReference type="SUPFAM" id="SSF53187">
    <property type="entry name" value="Zn-dependent exopeptidases"/>
    <property type="match status" value="1"/>
</dbReference>
<dbReference type="InterPro" id="IPR002933">
    <property type="entry name" value="Peptidase_M20"/>
</dbReference>
<evidence type="ECO:0000259" key="9">
    <source>
        <dbReference type="Pfam" id="PF07687"/>
    </source>
</evidence>
<reference evidence="10" key="1">
    <citation type="submission" date="2016-06" db="EMBL/GenBank/DDBJ databases">
        <title>Draft Genome sequence of the fungus Inonotus baumii.</title>
        <authorList>
            <person name="Zhu H."/>
            <person name="Lin W."/>
        </authorList>
    </citation>
    <scope>NUCLEOTIDE SEQUENCE</scope>
    <source>
        <strain evidence="10">821</strain>
    </source>
</reference>
<dbReference type="Gene3D" id="3.30.70.360">
    <property type="match status" value="1"/>
</dbReference>